<dbReference type="Proteomes" id="UP000554482">
    <property type="component" value="Unassembled WGS sequence"/>
</dbReference>
<feature type="region of interest" description="Disordered" evidence="1">
    <location>
        <begin position="113"/>
        <end position="175"/>
    </location>
</feature>
<sequence length="251" mass="27986">MEEESEIKRFQEGGTIKIKDCTTSMSILQMERMFKFRVKEIDNIKEECNENQVVCTYAQRNWGIVGHMPRAEREKDGKKRMLQEAAEKNGIVGHMPRAEGGKDGKKRMLQEAAEKSSIVGHMPKAEGEKDGKKRMLQEAAEKSSIVGHMPRAEGGKDGKKRMLQEAAEKKGKQGGEKQLVLAVGYRGRGVRHGHLATAAMGKGAMGRRQWAAVAAPGSSSTTGQQRALRTVRRQHLDQTIRSTVIRLMMMN</sequence>
<evidence type="ECO:0000256" key="1">
    <source>
        <dbReference type="SAM" id="MobiDB-lite"/>
    </source>
</evidence>
<dbReference type="EMBL" id="JABWDY010033436">
    <property type="protein sequence ID" value="KAF5183431.1"/>
    <property type="molecule type" value="Genomic_DNA"/>
</dbReference>
<evidence type="ECO:0000313" key="2">
    <source>
        <dbReference type="EMBL" id="KAF5183431.1"/>
    </source>
</evidence>
<proteinExistence type="predicted"/>
<keyword evidence="3" id="KW-1185">Reference proteome</keyword>
<feature type="compositionally biased region" description="Basic and acidic residues" evidence="1">
    <location>
        <begin position="123"/>
        <end position="141"/>
    </location>
</feature>
<feature type="compositionally biased region" description="Basic and acidic residues" evidence="1">
    <location>
        <begin position="150"/>
        <end position="175"/>
    </location>
</feature>
<name>A0A7J6VFI1_THATH</name>
<evidence type="ECO:0000313" key="3">
    <source>
        <dbReference type="Proteomes" id="UP000554482"/>
    </source>
</evidence>
<comment type="caution">
    <text evidence="2">The sequence shown here is derived from an EMBL/GenBank/DDBJ whole genome shotgun (WGS) entry which is preliminary data.</text>
</comment>
<protein>
    <submittedName>
        <fullName evidence="2">Uncharacterized protein</fullName>
    </submittedName>
</protein>
<organism evidence="2 3">
    <name type="scientific">Thalictrum thalictroides</name>
    <name type="common">Rue-anemone</name>
    <name type="synonym">Anemone thalictroides</name>
    <dbReference type="NCBI Taxonomy" id="46969"/>
    <lineage>
        <taxon>Eukaryota</taxon>
        <taxon>Viridiplantae</taxon>
        <taxon>Streptophyta</taxon>
        <taxon>Embryophyta</taxon>
        <taxon>Tracheophyta</taxon>
        <taxon>Spermatophyta</taxon>
        <taxon>Magnoliopsida</taxon>
        <taxon>Ranunculales</taxon>
        <taxon>Ranunculaceae</taxon>
        <taxon>Thalictroideae</taxon>
        <taxon>Thalictrum</taxon>
    </lineage>
</organism>
<dbReference type="AlphaFoldDB" id="A0A7J6VFI1"/>
<gene>
    <name evidence="2" type="ORF">FRX31_026981</name>
</gene>
<accession>A0A7J6VFI1</accession>
<reference evidence="2 3" key="1">
    <citation type="submission" date="2020-06" db="EMBL/GenBank/DDBJ databases">
        <title>Transcriptomic and genomic resources for Thalictrum thalictroides and T. hernandezii: Facilitating candidate gene discovery in an emerging model plant lineage.</title>
        <authorList>
            <person name="Arias T."/>
            <person name="Riano-Pachon D.M."/>
            <person name="Di Stilio V.S."/>
        </authorList>
    </citation>
    <scope>NUCLEOTIDE SEQUENCE [LARGE SCALE GENOMIC DNA]</scope>
    <source>
        <strain evidence="3">cv. WT478/WT964</strain>
        <tissue evidence="2">Leaves</tissue>
    </source>
</reference>